<keyword evidence="4" id="KW-0999">Mitochondrion inner membrane</keyword>
<keyword evidence="6 10" id="KW-1133">Transmembrane helix</keyword>
<name>A0AAV2IHI7_LYMST</name>
<dbReference type="AlphaFoldDB" id="A0AAV2IHI7"/>
<sequence length="454" mass="50692">MLHLLNVKMAAHMTACKHFLKYQSVPLFSQLLCDSGRVNRNVLKSGIVYVSLHTGRHISKQNCQLVRNLAFKYQSRGAPLTAAFFRFNSSASAVGNVSQVTDSSSFINPPADYIPPVPPIPDALSASSDLTQALNALGEPTLQSVGLGGLTPAGFVQHGLELLHAGIGLPWWGSIIVGTLIVRTCMFPIVVKAQKMSINMMNHMPTVQKLQLKFSQARQRGNMLEAMRYGSELGEYMQRNNVKPFGQLMMPLCQLPVFLSVFIGLRGMANLPVESMKSGGCLWFPDLTVAEPFYGLPLLTAMTFWLTIEAGVDGMSAQSQTHVMKWFLRAMPLIMLPFIMNFPTAMLVYWFTSNAFSLIQVLFLKIPRVRLYFNIPEKVIHPTVLTEKKGFLEGFQESYSNMKASQQVMERQRLDEISYRKAAQGPITKTYPFNPKKLEPSLIKHDPIVSKPKS</sequence>
<evidence type="ECO:0000256" key="8">
    <source>
        <dbReference type="ARBA" id="ARBA00023136"/>
    </source>
</evidence>
<keyword evidence="8 10" id="KW-0472">Membrane</keyword>
<dbReference type="PANTHER" id="PTHR12428">
    <property type="entry name" value="OXA1"/>
    <property type="match status" value="1"/>
</dbReference>
<keyword evidence="13" id="KW-1185">Reference proteome</keyword>
<evidence type="ECO:0000256" key="5">
    <source>
        <dbReference type="ARBA" id="ARBA00022946"/>
    </source>
</evidence>
<gene>
    <name evidence="12" type="ORF">GSLYS_00019132001</name>
</gene>
<feature type="transmembrane region" description="Helical" evidence="10">
    <location>
        <begin position="248"/>
        <end position="269"/>
    </location>
</feature>
<organism evidence="12 13">
    <name type="scientific">Lymnaea stagnalis</name>
    <name type="common">Great pond snail</name>
    <name type="synonym">Helix stagnalis</name>
    <dbReference type="NCBI Taxonomy" id="6523"/>
    <lineage>
        <taxon>Eukaryota</taxon>
        <taxon>Metazoa</taxon>
        <taxon>Spiralia</taxon>
        <taxon>Lophotrochozoa</taxon>
        <taxon>Mollusca</taxon>
        <taxon>Gastropoda</taxon>
        <taxon>Heterobranchia</taxon>
        <taxon>Euthyneura</taxon>
        <taxon>Panpulmonata</taxon>
        <taxon>Hygrophila</taxon>
        <taxon>Lymnaeoidea</taxon>
        <taxon>Lymnaeidae</taxon>
        <taxon>Lymnaea</taxon>
    </lineage>
</organism>
<keyword evidence="7" id="KW-0496">Mitochondrion</keyword>
<dbReference type="Pfam" id="PF02096">
    <property type="entry name" value="60KD_IMP"/>
    <property type="match status" value="1"/>
</dbReference>
<dbReference type="InterPro" id="IPR028055">
    <property type="entry name" value="YidC/Oxa/ALB_C"/>
</dbReference>
<keyword evidence="5" id="KW-0809">Transit peptide</keyword>
<keyword evidence="3 9" id="KW-0812">Transmembrane</keyword>
<proteinExistence type="inferred from homology"/>
<evidence type="ECO:0000256" key="9">
    <source>
        <dbReference type="RuleBase" id="RU003945"/>
    </source>
</evidence>
<feature type="domain" description="Membrane insertase YidC/Oxa/ALB C-terminal" evidence="11">
    <location>
        <begin position="171"/>
        <end position="364"/>
    </location>
</feature>
<dbReference type="GO" id="GO:0005743">
    <property type="term" value="C:mitochondrial inner membrane"/>
    <property type="evidence" value="ECO:0007669"/>
    <property type="project" value="UniProtKB-SubCell"/>
</dbReference>
<evidence type="ECO:0000256" key="4">
    <source>
        <dbReference type="ARBA" id="ARBA00022792"/>
    </source>
</evidence>
<reference evidence="12 13" key="1">
    <citation type="submission" date="2024-04" db="EMBL/GenBank/DDBJ databases">
        <authorList>
            <consortium name="Genoscope - CEA"/>
            <person name="William W."/>
        </authorList>
    </citation>
    <scope>NUCLEOTIDE SEQUENCE [LARGE SCALE GENOMIC DNA]</scope>
</reference>
<evidence type="ECO:0000256" key="6">
    <source>
        <dbReference type="ARBA" id="ARBA00022989"/>
    </source>
</evidence>
<comment type="subcellular location">
    <subcellularLocation>
        <location evidence="9">Membrane</location>
        <topology evidence="9">Multi-pass membrane protein</topology>
    </subcellularLocation>
    <subcellularLocation>
        <location evidence="1">Mitochondrion inner membrane</location>
        <topology evidence="1">Multi-pass membrane protein</topology>
    </subcellularLocation>
</comment>
<feature type="transmembrane region" description="Helical" evidence="10">
    <location>
        <begin position="333"/>
        <end position="352"/>
    </location>
</feature>
<dbReference type="CDD" id="cd20069">
    <property type="entry name" value="5TM_Oxa1-like"/>
    <property type="match status" value="1"/>
</dbReference>
<evidence type="ECO:0000256" key="2">
    <source>
        <dbReference type="ARBA" id="ARBA00009877"/>
    </source>
</evidence>
<evidence type="ECO:0000256" key="10">
    <source>
        <dbReference type="SAM" id="Phobius"/>
    </source>
</evidence>
<dbReference type="GO" id="GO:0032977">
    <property type="term" value="F:membrane insertase activity"/>
    <property type="evidence" value="ECO:0007669"/>
    <property type="project" value="InterPro"/>
</dbReference>
<comment type="caution">
    <text evidence="12">The sequence shown here is derived from an EMBL/GenBank/DDBJ whole genome shotgun (WGS) entry which is preliminary data.</text>
</comment>
<dbReference type="EMBL" id="CAXITT010000732">
    <property type="protein sequence ID" value="CAL1545755.1"/>
    <property type="molecule type" value="Genomic_DNA"/>
</dbReference>
<evidence type="ECO:0000313" key="13">
    <source>
        <dbReference type="Proteomes" id="UP001497497"/>
    </source>
</evidence>
<evidence type="ECO:0000256" key="3">
    <source>
        <dbReference type="ARBA" id="ARBA00022692"/>
    </source>
</evidence>
<feature type="transmembrane region" description="Helical" evidence="10">
    <location>
        <begin position="171"/>
        <end position="191"/>
    </location>
</feature>
<evidence type="ECO:0000313" key="12">
    <source>
        <dbReference type="EMBL" id="CAL1545755.1"/>
    </source>
</evidence>
<evidence type="ECO:0000259" key="11">
    <source>
        <dbReference type="Pfam" id="PF02096"/>
    </source>
</evidence>
<evidence type="ECO:0000256" key="1">
    <source>
        <dbReference type="ARBA" id="ARBA00004448"/>
    </source>
</evidence>
<dbReference type="GO" id="GO:0032979">
    <property type="term" value="P:protein insertion into mitochondrial inner membrane from matrix"/>
    <property type="evidence" value="ECO:0007669"/>
    <property type="project" value="TreeGrafter"/>
</dbReference>
<accession>A0AAV2IHI7</accession>
<dbReference type="InterPro" id="IPR001708">
    <property type="entry name" value="YidC/ALB3/OXA1/COX18"/>
</dbReference>
<feature type="transmembrane region" description="Helical" evidence="10">
    <location>
        <begin position="293"/>
        <end position="312"/>
    </location>
</feature>
<dbReference type="Proteomes" id="UP001497497">
    <property type="component" value="Unassembled WGS sequence"/>
</dbReference>
<comment type="similarity">
    <text evidence="2 9">Belongs to the OXA1/ALB3/YidC family.</text>
</comment>
<dbReference type="NCBIfam" id="TIGR03592">
    <property type="entry name" value="yidC_oxa1_cterm"/>
    <property type="match status" value="1"/>
</dbReference>
<protein>
    <recommendedName>
        <fullName evidence="11">Membrane insertase YidC/Oxa/ALB C-terminal domain-containing protein</fullName>
    </recommendedName>
</protein>
<evidence type="ECO:0000256" key="7">
    <source>
        <dbReference type="ARBA" id="ARBA00023128"/>
    </source>
</evidence>
<dbReference type="PANTHER" id="PTHR12428:SF66">
    <property type="entry name" value="MITOCHONDRIAL INNER MEMBRANE PROTEIN OXA1L"/>
    <property type="match status" value="1"/>
</dbReference>